<sequence length="402" mass="41923">MCRPRCGPWWFVLVEACVNSDVDEVPPAFRESFERVEVTDGVAPAVVVLVVVAVAEEEEHEGTVGPLTPPGVALVAPPPAPLVAPPALPEAATVPPRLSAPMASSISALRAELLITFMRFSRPITDGMTSASKMKLASMIGSRASPRDLSVPSRSCSARSRMILSSACPSGIRLSSASRSDSWFASFTSSGLVLAGGRDSSSPNRHTQNARKAHLDSVAEASTLSWCEIGLMLCFLPFFFGGGGRSIIRFGGCASISSASRTPRVHASRPCPCACSPSARANRMSHASSDGLMLEKTCCCCFDSDDGCLSDFDAASGCCCACCWAAVCASDTAVCPVAPLDASLSSAVPSFIHAPGTPTRLALCCFPLEAAVKGAPLSDSFTPTDCSTMFSTSYSLMLPEIS</sequence>
<reference evidence="1" key="1">
    <citation type="submission" date="2022-08" db="UniProtKB">
        <authorList>
            <consortium name="EnsemblMetazoa"/>
        </authorList>
    </citation>
    <scope>IDENTIFICATION</scope>
    <source>
        <strain evidence="1">EBRO</strain>
    </source>
</reference>
<protein>
    <submittedName>
        <fullName evidence="1">Uncharacterized protein</fullName>
    </submittedName>
</protein>
<dbReference type="AlphaFoldDB" id="A0A182IND4"/>
<accession>A0A182IND4</accession>
<name>A0A182IND4_ANOAO</name>
<dbReference type="VEuPathDB" id="VectorBase:AATE002386"/>
<proteinExistence type="predicted"/>
<organism evidence="1">
    <name type="scientific">Anopheles atroparvus</name>
    <name type="common">European mosquito</name>
    <dbReference type="NCBI Taxonomy" id="41427"/>
    <lineage>
        <taxon>Eukaryota</taxon>
        <taxon>Metazoa</taxon>
        <taxon>Ecdysozoa</taxon>
        <taxon>Arthropoda</taxon>
        <taxon>Hexapoda</taxon>
        <taxon>Insecta</taxon>
        <taxon>Pterygota</taxon>
        <taxon>Neoptera</taxon>
        <taxon>Endopterygota</taxon>
        <taxon>Diptera</taxon>
        <taxon>Nematocera</taxon>
        <taxon>Culicoidea</taxon>
        <taxon>Culicidae</taxon>
        <taxon>Anophelinae</taxon>
        <taxon>Anopheles</taxon>
    </lineage>
</organism>
<evidence type="ECO:0000313" key="1">
    <source>
        <dbReference type="EnsemblMetazoa" id="AATE002386-PA.1"/>
    </source>
</evidence>
<dbReference type="EnsemblMetazoa" id="AATE002386-RA">
    <property type="protein sequence ID" value="AATE002386-PA.1"/>
    <property type="gene ID" value="AATE002386"/>
</dbReference>